<feature type="region of interest" description="Disordered" evidence="1">
    <location>
        <begin position="45"/>
        <end position="112"/>
    </location>
</feature>
<feature type="compositionally biased region" description="Polar residues" evidence="1">
    <location>
        <begin position="89"/>
        <end position="101"/>
    </location>
</feature>
<reference evidence="2 3" key="1">
    <citation type="submission" date="2014-04" db="EMBL/GenBank/DDBJ databases">
        <title>Comparative Genomics of Cryptosporidium Species.</title>
        <authorList>
            <person name="Silva J.C."/>
            <person name="Su Q."/>
            <person name="Chalmers R."/>
            <person name="Chibucos M.C."/>
            <person name="Elwin K."/>
            <person name="Godinez A."/>
            <person name="Guo F."/>
            <person name="Huynh K."/>
            <person name="Orvis J."/>
            <person name="Ott S."/>
            <person name="Sadzewicz L."/>
            <person name="Sengamalay N."/>
            <person name="Shetty A."/>
            <person name="Sun M."/>
            <person name="Tallon L."/>
            <person name="Xiao L."/>
            <person name="Zhang H."/>
            <person name="Fraser C.M."/>
            <person name="Zhu G."/>
            <person name="Kissinger J."/>
            <person name="Widmer G."/>
        </authorList>
    </citation>
    <scope>NUCLEOTIDE SEQUENCE [LARGE SCALE GENOMIC DNA]</scope>
    <source>
        <strain evidence="2 3">UKMEL1</strain>
    </source>
</reference>
<accession>A0A2P4Z4T0</accession>
<proteinExistence type="predicted"/>
<name>A0A2P4Z4T0_9CRYT</name>
<organism evidence="2 3">
    <name type="scientific">Cryptosporidium meleagridis</name>
    <dbReference type="NCBI Taxonomy" id="93969"/>
    <lineage>
        <taxon>Eukaryota</taxon>
        <taxon>Sar</taxon>
        <taxon>Alveolata</taxon>
        <taxon>Apicomplexa</taxon>
        <taxon>Conoidasida</taxon>
        <taxon>Coccidia</taxon>
        <taxon>Eucoccidiorida</taxon>
        <taxon>Eimeriorina</taxon>
        <taxon>Cryptosporidiidae</taxon>
        <taxon>Cryptosporidium</taxon>
    </lineage>
</organism>
<feature type="compositionally biased region" description="Basic residues" evidence="1">
    <location>
        <begin position="102"/>
        <end position="112"/>
    </location>
</feature>
<protein>
    <submittedName>
        <fullName evidence="2">Uncharacterized protein</fullName>
    </submittedName>
</protein>
<evidence type="ECO:0000313" key="3">
    <source>
        <dbReference type="Proteomes" id="UP000236928"/>
    </source>
</evidence>
<dbReference type="Proteomes" id="UP000236928">
    <property type="component" value="Unassembled WGS sequence"/>
</dbReference>
<gene>
    <name evidence="2" type="ORF">CmeUKMEL1_15575</name>
</gene>
<dbReference type="AlphaFoldDB" id="A0A2P4Z4T0"/>
<keyword evidence="3" id="KW-1185">Reference proteome</keyword>
<dbReference type="VEuPathDB" id="CryptoDB:CmeUKMEL1_15575"/>
<dbReference type="EMBL" id="JIBK01000049">
    <property type="protein sequence ID" value="POM85074.1"/>
    <property type="molecule type" value="Genomic_DNA"/>
</dbReference>
<evidence type="ECO:0000313" key="2">
    <source>
        <dbReference type="EMBL" id="POM85074.1"/>
    </source>
</evidence>
<evidence type="ECO:0000256" key="1">
    <source>
        <dbReference type="SAM" id="MobiDB-lite"/>
    </source>
</evidence>
<comment type="caution">
    <text evidence="2">The sequence shown here is derived from an EMBL/GenBank/DDBJ whole genome shotgun (WGS) entry which is preliminary data.</text>
</comment>
<sequence>MSNTVKTVTTINEQVIEVVSNLETNKISEKLEDVSAKVNQLLTGYINKNDESSVSSQDEYESQTGEERARNKCLNTKHKSKDNNEIEQESNPVDNSETSSSGKRHKKDLSDK</sequence>
<dbReference type="OrthoDB" id="343546at2759"/>